<dbReference type="AlphaFoldDB" id="A0A4R8MB57"/>
<comment type="caution">
    <text evidence="7">The sequence shown here is derived from an EMBL/GenBank/DDBJ whole genome shotgun (WGS) entry which is preliminary data.</text>
</comment>
<dbReference type="PANTHER" id="PTHR30028">
    <property type="entry name" value="UPF0014 INNER MEMBRANE PROTEIN YBBM-RELATED"/>
    <property type="match status" value="1"/>
</dbReference>
<keyword evidence="3 6" id="KW-0812">Transmembrane</keyword>
<feature type="transmembrane region" description="Helical" evidence="6">
    <location>
        <begin position="6"/>
        <end position="25"/>
    </location>
</feature>
<sequence length="281" mass="30158">MSGAAAIGIQRFLVIYLLLLLVLALMKRSRISQTKLLLTASLRMTVQLVLAGFVLTYIFENPHPLLTVGYLAAMMSFAIHRVLSKNRDLNRGFKLSIGLSLAFSGFAVLIYYVAAVVNQSLFNPQYAIPLSGMIFGNAMTGVNLGVKTFRESTAAGKERMEALLNFGASPKSILLPFVNQALETAILPTLNSMVGMGIVSLPGMMTGQILSGTLPTTAILYQISIMVANCSAVCLSVFGSLHFGYHTLYNKRSQFCRRGGILNGAGCDEGKAESGTGEGKK</sequence>
<dbReference type="Proteomes" id="UP000295066">
    <property type="component" value="Unassembled WGS sequence"/>
</dbReference>
<keyword evidence="4 6" id="KW-1133">Transmembrane helix</keyword>
<feature type="transmembrane region" description="Helical" evidence="6">
    <location>
        <begin position="181"/>
        <end position="199"/>
    </location>
</feature>
<dbReference type="Pfam" id="PF03649">
    <property type="entry name" value="UPF0014"/>
    <property type="match status" value="1"/>
</dbReference>
<evidence type="ECO:0000313" key="8">
    <source>
        <dbReference type="Proteomes" id="UP000295066"/>
    </source>
</evidence>
<organism evidence="7 8">
    <name type="scientific">Aminivibrio pyruvatiphilus</name>
    <dbReference type="NCBI Taxonomy" id="1005740"/>
    <lineage>
        <taxon>Bacteria</taxon>
        <taxon>Thermotogati</taxon>
        <taxon>Synergistota</taxon>
        <taxon>Synergistia</taxon>
        <taxon>Synergistales</taxon>
        <taxon>Aminobacteriaceae</taxon>
        <taxon>Aminivibrio</taxon>
    </lineage>
</organism>
<evidence type="ECO:0000256" key="3">
    <source>
        <dbReference type="ARBA" id="ARBA00022692"/>
    </source>
</evidence>
<dbReference type="PANTHER" id="PTHR30028:SF0">
    <property type="entry name" value="PROTEIN ALUMINUM SENSITIVE 3"/>
    <property type="match status" value="1"/>
</dbReference>
<feature type="transmembrane region" description="Helical" evidence="6">
    <location>
        <begin position="219"/>
        <end position="245"/>
    </location>
</feature>
<dbReference type="InterPro" id="IPR005226">
    <property type="entry name" value="UPF0014_fam"/>
</dbReference>
<feature type="transmembrane region" description="Helical" evidence="6">
    <location>
        <begin position="65"/>
        <end position="83"/>
    </location>
</feature>
<evidence type="ECO:0000256" key="1">
    <source>
        <dbReference type="ARBA" id="ARBA00004141"/>
    </source>
</evidence>
<reference evidence="7 8" key="1">
    <citation type="submission" date="2019-03" db="EMBL/GenBank/DDBJ databases">
        <title>Genomic Encyclopedia of Type Strains, Phase IV (KMG-IV): sequencing the most valuable type-strain genomes for metagenomic binning, comparative biology and taxonomic classification.</title>
        <authorList>
            <person name="Goeker M."/>
        </authorList>
    </citation>
    <scope>NUCLEOTIDE SEQUENCE [LARGE SCALE GENOMIC DNA]</scope>
    <source>
        <strain evidence="7 8">DSM 25964</strain>
    </source>
</reference>
<comment type="subcellular location">
    <subcellularLocation>
        <location evidence="1">Membrane</location>
        <topology evidence="1">Multi-pass membrane protein</topology>
    </subcellularLocation>
</comment>
<keyword evidence="8" id="KW-1185">Reference proteome</keyword>
<dbReference type="GO" id="GO:0005886">
    <property type="term" value="C:plasma membrane"/>
    <property type="evidence" value="ECO:0007669"/>
    <property type="project" value="TreeGrafter"/>
</dbReference>
<feature type="transmembrane region" description="Helical" evidence="6">
    <location>
        <begin position="126"/>
        <end position="146"/>
    </location>
</feature>
<evidence type="ECO:0000256" key="6">
    <source>
        <dbReference type="SAM" id="Phobius"/>
    </source>
</evidence>
<feature type="transmembrane region" description="Helical" evidence="6">
    <location>
        <begin position="95"/>
        <end position="114"/>
    </location>
</feature>
<evidence type="ECO:0000256" key="5">
    <source>
        <dbReference type="ARBA" id="ARBA00023136"/>
    </source>
</evidence>
<evidence type="ECO:0000256" key="2">
    <source>
        <dbReference type="ARBA" id="ARBA00005268"/>
    </source>
</evidence>
<dbReference type="RefSeq" id="WP_133956615.1">
    <property type="nucleotide sequence ID" value="NZ_SORI01000003.1"/>
</dbReference>
<comment type="similarity">
    <text evidence="2">Belongs to the UPF0014 family.</text>
</comment>
<feature type="transmembrane region" description="Helical" evidence="6">
    <location>
        <begin position="37"/>
        <end position="59"/>
    </location>
</feature>
<proteinExistence type="inferred from homology"/>
<name>A0A4R8MB57_9BACT</name>
<protein>
    <submittedName>
        <fullName evidence="7">Putative ABC transport system permease protein</fullName>
    </submittedName>
</protein>
<evidence type="ECO:0000256" key="4">
    <source>
        <dbReference type="ARBA" id="ARBA00022989"/>
    </source>
</evidence>
<dbReference type="EMBL" id="SORI01000003">
    <property type="protein sequence ID" value="TDY62949.1"/>
    <property type="molecule type" value="Genomic_DNA"/>
</dbReference>
<keyword evidence="5 6" id="KW-0472">Membrane</keyword>
<gene>
    <name evidence="7" type="ORF">C8D99_103169</name>
</gene>
<evidence type="ECO:0000313" key="7">
    <source>
        <dbReference type="EMBL" id="TDY62949.1"/>
    </source>
</evidence>
<accession>A0A4R8MB57</accession>
<dbReference type="OrthoDB" id="9791807at2"/>